<reference evidence="1 2" key="1">
    <citation type="submission" date="2012-02" db="EMBL/GenBank/DDBJ databases">
        <title>Complete sequence of plasmid 2 of Singulisphaera acidiphila DSM 18658.</title>
        <authorList>
            <consortium name="US DOE Joint Genome Institute (JGI-PGF)"/>
            <person name="Lucas S."/>
            <person name="Copeland A."/>
            <person name="Lapidus A."/>
            <person name="Glavina del Rio T."/>
            <person name="Dalin E."/>
            <person name="Tice H."/>
            <person name="Bruce D."/>
            <person name="Goodwin L."/>
            <person name="Pitluck S."/>
            <person name="Peters L."/>
            <person name="Ovchinnikova G."/>
            <person name="Chertkov O."/>
            <person name="Kyrpides N."/>
            <person name="Mavromatis K."/>
            <person name="Ivanova N."/>
            <person name="Brettin T."/>
            <person name="Detter J.C."/>
            <person name="Han C."/>
            <person name="Larimer F."/>
            <person name="Land M."/>
            <person name="Hauser L."/>
            <person name="Markowitz V."/>
            <person name="Cheng J.-F."/>
            <person name="Hugenholtz P."/>
            <person name="Woyke T."/>
            <person name="Wu D."/>
            <person name="Tindall B."/>
            <person name="Pomrenke H."/>
            <person name="Brambilla E."/>
            <person name="Klenk H.-P."/>
            <person name="Eisen J.A."/>
        </authorList>
    </citation>
    <scope>NUCLEOTIDE SEQUENCE [LARGE SCALE GENOMIC DNA]</scope>
    <source>
        <strain evidence="2">ATCC BAA-1392 / DSM 18658 / VKM B-2454 / MOB10</strain>
        <plasmid evidence="1 2">pSINAC02</plasmid>
    </source>
</reference>
<proteinExistence type="predicted"/>
<keyword evidence="2" id="KW-1185">Reference proteome</keyword>
<dbReference type="RefSeq" id="WP_015250740.1">
    <property type="nucleotide sequence ID" value="NC_019894.1"/>
</dbReference>
<evidence type="ECO:0000313" key="2">
    <source>
        <dbReference type="Proteomes" id="UP000010798"/>
    </source>
</evidence>
<sequence length="129" mass="14587">MIGENGSQIAENEYYRRDSNRHLIAANFTDMDETASGDEPIVAEKFEQLCETILSYDKFVPKSYRINLGLALSEVLEEYQEALKWDPNGDVSELQSRVCREARKALVETLLGETFSGLCGWFVGKPRSS</sequence>
<dbReference type="KEGG" id="saci:Sinac_7650"/>
<protein>
    <submittedName>
        <fullName evidence="1">Uncharacterized protein</fullName>
    </submittedName>
</protein>
<geneLocation type="plasmid" evidence="1 2">
    <name>pSINAC02</name>
</geneLocation>
<accession>L0DRQ9</accession>
<gene>
    <name evidence="1" type="ordered locus">Sinac_7650</name>
</gene>
<dbReference type="Proteomes" id="UP000010798">
    <property type="component" value="Plasmid pSINAC02"/>
</dbReference>
<name>L0DRQ9_SINAD</name>
<dbReference type="AlphaFoldDB" id="L0DRQ9"/>
<organism evidence="1 2">
    <name type="scientific">Singulisphaera acidiphila (strain ATCC BAA-1392 / DSM 18658 / VKM B-2454 / MOB10)</name>
    <dbReference type="NCBI Taxonomy" id="886293"/>
    <lineage>
        <taxon>Bacteria</taxon>
        <taxon>Pseudomonadati</taxon>
        <taxon>Planctomycetota</taxon>
        <taxon>Planctomycetia</taxon>
        <taxon>Isosphaerales</taxon>
        <taxon>Isosphaeraceae</taxon>
        <taxon>Singulisphaera</taxon>
    </lineage>
</organism>
<dbReference type="EMBL" id="CP003366">
    <property type="protein sequence ID" value="AGA31680.1"/>
    <property type="molecule type" value="Genomic_DNA"/>
</dbReference>
<evidence type="ECO:0000313" key="1">
    <source>
        <dbReference type="EMBL" id="AGA31680.1"/>
    </source>
</evidence>
<keyword evidence="1" id="KW-0614">Plasmid</keyword>
<dbReference type="HOGENOM" id="CLU_1947380_0_0_0"/>